<feature type="domain" description="Bacterial alpha-L-rhamnosidase N-terminal" evidence="5">
    <location>
        <begin position="151"/>
        <end position="284"/>
    </location>
</feature>
<dbReference type="Proteomes" id="UP000779574">
    <property type="component" value="Unassembled WGS sequence"/>
</dbReference>
<evidence type="ECO:0000259" key="7">
    <source>
        <dbReference type="Pfam" id="PF17390"/>
    </source>
</evidence>
<comment type="catalytic activity">
    <reaction evidence="1">
        <text>Hydrolysis of terminal non-reducing alpha-L-rhamnose residues in alpha-L-rhamnosides.</text>
        <dbReference type="EC" id="3.2.1.40"/>
    </reaction>
</comment>
<dbReference type="Pfam" id="PF17389">
    <property type="entry name" value="Bac_rhamnosid6H"/>
    <property type="match status" value="1"/>
</dbReference>
<keyword evidence="3 8" id="KW-0378">Hydrolase</keyword>
<evidence type="ECO:0000313" key="8">
    <source>
        <dbReference type="EMBL" id="KAG9686838.1"/>
    </source>
</evidence>
<dbReference type="PANTHER" id="PTHR33307:SF6">
    <property type="entry name" value="ALPHA-RHAMNOSIDASE (EUROFUNG)-RELATED"/>
    <property type="match status" value="1"/>
</dbReference>
<evidence type="ECO:0000259" key="5">
    <source>
        <dbReference type="Pfam" id="PF08531"/>
    </source>
</evidence>
<dbReference type="InterPro" id="IPR008928">
    <property type="entry name" value="6-hairpin_glycosidase_sf"/>
</dbReference>
<dbReference type="GO" id="GO:0005975">
    <property type="term" value="P:carbohydrate metabolic process"/>
    <property type="evidence" value="ECO:0007669"/>
    <property type="project" value="InterPro"/>
</dbReference>
<feature type="non-terminal residue" evidence="8">
    <location>
        <position position="1000"/>
    </location>
</feature>
<dbReference type="InterPro" id="IPR035398">
    <property type="entry name" value="Bac_rhamnosid_C"/>
</dbReference>
<dbReference type="InterPro" id="IPR013737">
    <property type="entry name" value="Bac_rhamnosid_N"/>
</dbReference>
<dbReference type="InterPro" id="IPR012341">
    <property type="entry name" value="6hp_glycosidase-like_sf"/>
</dbReference>
<dbReference type="Gene3D" id="1.50.10.10">
    <property type="match status" value="1"/>
</dbReference>
<dbReference type="Pfam" id="PF25788">
    <property type="entry name" value="Ig_Rha78A_N"/>
    <property type="match status" value="1"/>
</dbReference>
<accession>A0A9P8ECK8</accession>
<reference evidence="8" key="1">
    <citation type="journal article" date="2021" name="J Fungi (Basel)">
        <title>Virulence traits and population genomics of the black yeast Aureobasidium melanogenum.</title>
        <authorList>
            <person name="Cernosa A."/>
            <person name="Sun X."/>
            <person name="Gostincar C."/>
            <person name="Fang C."/>
            <person name="Gunde-Cimerman N."/>
            <person name="Song Z."/>
        </authorList>
    </citation>
    <scope>NUCLEOTIDE SEQUENCE</scope>
    <source>
        <strain evidence="8">EXF-9911</strain>
    </source>
</reference>
<comment type="caution">
    <text evidence="8">The sequence shown here is derived from an EMBL/GenBank/DDBJ whole genome shotgun (WGS) entry which is preliminary data.</text>
</comment>
<feature type="domain" description="Alpha-L-rhamnosidase six-hairpin glycosidase" evidence="6">
    <location>
        <begin position="440"/>
        <end position="806"/>
    </location>
</feature>
<evidence type="ECO:0000256" key="3">
    <source>
        <dbReference type="ARBA" id="ARBA00022801"/>
    </source>
</evidence>
<dbReference type="EC" id="3.2.1.40" evidence="2"/>
<dbReference type="GO" id="GO:0030596">
    <property type="term" value="F:alpha-L-rhamnosidase activity"/>
    <property type="evidence" value="ECO:0007669"/>
    <property type="project" value="UniProtKB-EC"/>
</dbReference>
<feature type="domain" description="Alpha-L-rhamnosidase concanavalin-like" evidence="4">
    <location>
        <begin position="335"/>
        <end position="434"/>
    </location>
</feature>
<dbReference type="Gene3D" id="2.60.120.260">
    <property type="entry name" value="Galactose-binding domain-like"/>
    <property type="match status" value="2"/>
</dbReference>
<dbReference type="Pfam" id="PF05592">
    <property type="entry name" value="Bac_rhamnosid"/>
    <property type="match status" value="1"/>
</dbReference>
<gene>
    <name evidence="8" type="ORF">KCU76_g10747</name>
</gene>
<evidence type="ECO:0000259" key="4">
    <source>
        <dbReference type="Pfam" id="PF05592"/>
    </source>
</evidence>
<dbReference type="InterPro" id="IPR013783">
    <property type="entry name" value="Ig-like_fold"/>
</dbReference>
<protein>
    <recommendedName>
        <fullName evidence="2">alpha-L-rhamnosidase</fullName>
        <ecNumber evidence="2">3.2.1.40</ecNumber>
    </recommendedName>
</protein>
<reference evidence="8" key="2">
    <citation type="submission" date="2021-08" db="EMBL/GenBank/DDBJ databases">
        <authorList>
            <person name="Gostincar C."/>
            <person name="Sun X."/>
            <person name="Song Z."/>
            <person name="Gunde-Cimerman N."/>
        </authorList>
    </citation>
    <scope>NUCLEOTIDE SEQUENCE</scope>
    <source>
        <strain evidence="8">EXF-9911</strain>
    </source>
</reference>
<dbReference type="AlphaFoldDB" id="A0A9P8ECK8"/>
<dbReference type="EMBL" id="JAHFXF010000489">
    <property type="protein sequence ID" value="KAG9686838.1"/>
    <property type="molecule type" value="Genomic_DNA"/>
</dbReference>
<dbReference type="Pfam" id="PF17390">
    <property type="entry name" value="Bac_rhamnosid_C"/>
    <property type="match status" value="1"/>
</dbReference>
<sequence>MATSAYHLRTDYLSEAFGIDNPRPEFSWKLEASDPSDKHAVVFQNAYRVQVATLDTFKPTSIVWDSDIVRSQDQAGIIYAGGLLQSITKYYWRVQLFDMHDMCVGWSRTATFETGIMDARLWKANWITGPIEDTEHAMYFRGCLTVPTGVLKGRAFVSALGWYRLFVNGTDLTGNCCVPRWTPLNSAVEYQDYDITEHLKPGLNHFSVVVGDGRWRGSLGLRDTRAKHHDPVAAFVQVNINFKDGNRIAYGSSEEWLAGTGAIIRSDPKLGEEHDLRISSDEWLGTVAPTPPDVKGSRWTRACLLQTNQWRKLISEETPRTKEIARIRPKGILRSPSGKQIFDFGENIAGYVALKLRGKRGTKVTITYSESIGPDGGLDLDYALPIDGRAQRDSCILSGKETLFQPWFTRHGFRYAEIDGCEDVSFSDVKALVVSTDLTETGMFTCSDWRLERWRANALRSMRGNFADIITDCPTRERLCWMGDLQAISPTSTMFLDTQTYLRRMLRNISLEQLPDGTVPPFLPGECAQVYKGLWWPMSLITTSVGWGDACVLVPWTLYQYYGDKAVLKRQYGSMKKKMEQMVRDARNGRGGYGKYYKGERNEHEPYILDSDKMWGEWLEPGSGMWGLFKSLMIPSPNTATAYFAHNASILAKAAEALGYSQDAEHYRKLSERVREAWRAAFVYSDSRIGDDKQDDYVRALASNLIPESSRPSTIARLVEIIEDSGYRFGTTLLNTAVLLTVLSDNGRADVAYKLLLNNQPRTFLNQIEAGATTIWETWTGYDETGKAKGSHNHVATGACTRWLQEGIIGITPLEPGYRKIKVRPLVGGGLEHAAGGIETPYGLCKASWRVLAATGMIQLGVTIPEGTSGEIHLGNGEVHDVPTGTHFFEWQGSNTITTPGSPAPSFMSVETVVPDRTNMASPPQSPGGTLMMPSPFNPGTPKMATSGGRLLPPSTIPQGTSKIRIDSVNSMTSVSKPTMKSFALPQNGGVISWPPRAST</sequence>
<dbReference type="InterPro" id="IPR008902">
    <property type="entry name" value="Rhamnosid_concanavalin"/>
</dbReference>
<evidence type="ECO:0000256" key="1">
    <source>
        <dbReference type="ARBA" id="ARBA00001445"/>
    </source>
</evidence>
<dbReference type="Gene3D" id="2.60.40.10">
    <property type="entry name" value="Immunoglobulins"/>
    <property type="match status" value="1"/>
</dbReference>
<dbReference type="PANTHER" id="PTHR33307">
    <property type="entry name" value="ALPHA-RHAMNOSIDASE (EUROFUNG)"/>
    <property type="match status" value="1"/>
</dbReference>
<feature type="domain" description="Alpha-L-rhamnosidase C-terminal" evidence="7">
    <location>
        <begin position="810"/>
        <end position="880"/>
    </location>
</feature>
<dbReference type="Pfam" id="PF08531">
    <property type="entry name" value="Bac_rhamnosid_N"/>
    <property type="match status" value="1"/>
</dbReference>
<dbReference type="SUPFAM" id="SSF48208">
    <property type="entry name" value="Six-hairpin glycosidases"/>
    <property type="match status" value="1"/>
</dbReference>
<organism evidence="8 9">
    <name type="scientific">Aureobasidium melanogenum</name>
    <name type="common">Aureobasidium pullulans var. melanogenum</name>
    <dbReference type="NCBI Taxonomy" id="46634"/>
    <lineage>
        <taxon>Eukaryota</taxon>
        <taxon>Fungi</taxon>
        <taxon>Dikarya</taxon>
        <taxon>Ascomycota</taxon>
        <taxon>Pezizomycotina</taxon>
        <taxon>Dothideomycetes</taxon>
        <taxon>Dothideomycetidae</taxon>
        <taxon>Dothideales</taxon>
        <taxon>Saccotheciaceae</taxon>
        <taxon>Aureobasidium</taxon>
    </lineage>
</organism>
<evidence type="ECO:0000259" key="6">
    <source>
        <dbReference type="Pfam" id="PF17389"/>
    </source>
</evidence>
<dbReference type="Gene3D" id="2.60.420.10">
    <property type="entry name" value="Maltose phosphorylase, domain 3"/>
    <property type="match status" value="1"/>
</dbReference>
<proteinExistence type="predicted"/>
<name>A0A9P8ECK8_AURME</name>
<evidence type="ECO:0000313" key="9">
    <source>
        <dbReference type="Proteomes" id="UP000779574"/>
    </source>
</evidence>
<dbReference type="InterPro" id="IPR016007">
    <property type="entry name" value="Alpha_rhamnosid"/>
</dbReference>
<dbReference type="InterPro" id="IPR035396">
    <property type="entry name" value="Bac_rhamnosid6H"/>
</dbReference>
<evidence type="ECO:0000256" key="2">
    <source>
        <dbReference type="ARBA" id="ARBA00012652"/>
    </source>
</evidence>